<dbReference type="Proteomes" id="UP000179057">
    <property type="component" value="Unassembled WGS sequence"/>
</dbReference>
<reference evidence="2 3" key="1">
    <citation type="journal article" date="2016" name="Nat. Commun.">
        <title>Thousands of microbial genomes shed light on interconnected biogeochemical processes in an aquifer system.</title>
        <authorList>
            <person name="Anantharaman K."/>
            <person name="Brown C.T."/>
            <person name="Hug L.A."/>
            <person name="Sharon I."/>
            <person name="Castelle C.J."/>
            <person name="Probst A.J."/>
            <person name="Thomas B.C."/>
            <person name="Singh A."/>
            <person name="Wilkins M.J."/>
            <person name="Karaoz U."/>
            <person name="Brodie E.L."/>
            <person name="Williams K.H."/>
            <person name="Hubbard S.S."/>
            <person name="Banfield J.F."/>
        </authorList>
    </citation>
    <scope>NUCLEOTIDE SEQUENCE [LARGE SCALE GENOMIC DNA]</scope>
</reference>
<evidence type="ECO:0000256" key="1">
    <source>
        <dbReference type="SAM" id="Phobius"/>
    </source>
</evidence>
<name>A0A1F8DZY6_9BACT</name>
<evidence type="ECO:0000313" key="3">
    <source>
        <dbReference type="Proteomes" id="UP000179057"/>
    </source>
</evidence>
<comment type="caution">
    <text evidence="2">The sequence shown here is derived from an EMBL/GenBank/DDBJ whole genome shotgun (WGS) entry which is preliminary data.</text>
</comment>
<evidence type="ECO:0000313" key="2">
    <source>
        <dbReference type="EMBL" id="OGM94037.1"/>
    </source>
</evidence>
<sequence length="103" mass="11575">MISLIDAWTGFDLLLAVGIFAAYFVLDILYVYYTLAVTRLQSIAAANTSLLIYLIAAFGVINYVGNYLYIVPMAMGAWLGTFVTVYWEKKKNGTHRRIKKPIA</sequence>
<gene>
    <name evidence="2" type="ORF">A2610_03950</name>
</gene>
<accession>A0A1F8DZY6</accession>
<feature type="transmembrane region" description="Helical" evidence="1">
    <location>
        <begin position="40"/>
        <end position="61"/>
    </location>
</feature>
<evidence type="ECO:0008006" key="4">
    <source>
        <dbReference type="Google" id="ProtNLM"/>
    </source>
</evidence>
<proteinExistence type="predicted"/>
<organism evidence="2 3">
    <name type="scientific">Candidatus Wolfebacteria bacterium RIFOXYD1_FULL_48_65</name>
    <dbReference type="NCBI Taxonomy" id="1802561"/>
    <lineage>
        <taxon>Bacteria</taxon>
        <taxon>Candidatus Wolfeibacteriota</taxon>
    </lineage>
</organism>
<protein>
    <recommendedName>
        <fullName evidence="4">DUF5698 domain-containing protein</fullName>
    </recommendedName>
</protein>
<feature type="transmembrane region" description="Helical" evidence="1">
    <location>
        <begin position="67"/>
        <end position="87"/>
    </location>
</feature>
<feature type="transmembrane region" description="Helical" evidence="1">
    <location>
        <begin position="13"/>
        <end position="33"/>
    </location>
</feature>
<keyword evidence="1" id="KW-0812">Transmembrane</keyword>
<dbReference type="AlphaFoldDB" id="A0A1F8DZY6"/>
<keyword evidence="1" id="KW-1133">Transmembrane helix</keyword>
<dbReference type="EMBL" id="MGIV01000018">
    <property type="protein sequence ID" value="OGM94037.1"/>
    <property type="molecule type" value="Genomic_DNA"/>
</dbReference>
<keyword evidence="1" id="KW-0472">Membrane</keyword>